<keyword evidence="7" id="KW-1185">Reference proteome</keyword>
<organism evidence="6 7">
    <name type="scientific">Blastochloris sulfoviridis</name>
    <dbReference type="NCBI Taxonomy" id="50712"/>
    <lineage>
        <taxon>Bacteria</taxon>
        <taxon>Pseudomonadati</taxon>
        <taxon>Pseudomonadota</taxon>
        <taxon>Alphaproteobacteria</taxon>
        <taxon>Hyphomicrobiales</taxon>
        <taxon>Blastochloridaceae</taxon>
        <taxon>Blastochloris</taxon>
    </lineage>
</organism>
<dbReference type="GO" id="GO:0008233">
    <property type="term" value="F:peptidase activity"/>
    <property type="evidence" value="ECO:0007669"/>
    <property type="project" value="UniProtKB-KW"/>
</dbReference>
<dbReference type="InterPro" id="IPR019489">
    <property type="entry name" value="Clp_ATPase_C"/>
</dbReference>
<evidence type="ECO:0000313" key="7">
    <source>
        <dbReference type="Proteomes" id="UP000323886"/>
    </source>
</evidence>
<evidence type="ECO:0000313" key="6">
    <source>
        <dbReference type="EMBL" id="KAA5598994.1"/>
    </source>
</evidence>
<evidence type="ECO:0000259" key="4">
    <source>
        <dbReference type="SMART" id="SM00382"/>
    </source>
</evidence>
<dbReference type="InterPro" id="IPR003959">
    <property type="entry name" value="ATPase_AAA_core"/>
</dbReference>
<keyword evidence="1" id="KW-0547">Nucleotide-binding</keyword>
<comment type="caution">
    <text evidence="6">The sequence shown here is derived from an EMBL/GenBank/DDBJ whole genome shotgun (WGS) entry which is preliminary data.</text>
</comment>
<dbReference type="InterPro" id="IPR001270">
    <property type="entry name" value="ClpA/B"/>
</dbReference>
<dbReference type="GO" id="GO:0005524">
    <property type="term" value="F:ATP binding"/>
    <property type="evidence" value="ECO:0007669"/>
    <property type="project" value="UniProtKB-KW"/>
</dbReference>
<name>A0A5M6HSU0_9HYPH</name>
<dbReference type="PRINTS" id="PR00300">
    <property type="entry name" value="CLPPROTEASEA"/>
</dbReference>
<dbReference type="Gene3D" id="3.40.50.300">
    <property type="entry name" value="P-loop containing nucleotide triphosphate hydrolases"/>
    <property type="match status" value="1"/>
</dbReference>
<dbReference type="PANTHER" id="PTHR11638:SF18">
    <property type="entry name" value="HEAT SHOCK PROTEIN 104"/>
    <property type="match status" value="1"/>
</dbReference>
<dbReference type="InterPro" id="IPR050130">
    <property type="entry name" value="ClpA_ClpB"/>
</dbReference>
<dbReference type="CDD" id="cd19499">
    <property type="entry name" value="RecA-like_ClpB_Hsp104-like"/>
    <property type="match status" value="1"/>
</dbReference>
<dbReference type="GO" id="GO:0034605">
    <property type="term" value="P:cellular response to heat"/>
    <property type="evidence" value="ECO:0007669"/>
    <property type="project" value="TreeGrafter"/>
</dbReference>
<proteinExistence type="predicted"/>
<dbReference type="Gene3D" id="1.10.8.60">
    <property type="match status" value="1"/>
</dbReference>
<keyword evidence="6" id="KW-0378">Hydrolase</keyword>
<evidence type="ECO:0000256" key="3">
    <source>
        <dbReference type="ARBA" id="ARBA00023186"/>
    </source>
</evidence>
<keyword evidence="6" id="KW-0645">Protease</keyword>
<dbReference type="SMART" id="SM01086">
    <property type="entry name" value="ClpB_D2-small"/>
    <property type="match status" value="1"/>
</dbReference>
<dbReference type="SUPFAM" id="SSF52540">
    <property type="entry name" value="P-loop containing nucleoside triphosphate hydrolases"/>
    <property type="match status" value="1"/>
</dbReference>
<dbReference type="InterPro" id="IPR003593">
    <property type="entry name" value="AAA+_ATPase"/>
</dbReference>
<reference evidence="6 7" key="1">
    <citation type="submission" date="2019-09" db="EMBL/GenBank/DDBJ databases">
        <title>Draft Whole-Genome sequence of Blastochloris sulfoviridis DSM 729.</title>
        <authorList>
            <person name="Meyer T.E."/>
            <person name="Kyndt J.A."/>
        </authorList>
    </citation>
    <scope>NUCLEOTIDE SEQUENCE [LARGE SCALE GENOMIC DNA]</scope>
    <source>
        <strain evidence="6 7">DSM 729</strain>
    </source>
</reference>
<dbReference type="OrthoDB" id="9803641at2"/>
<dbReference type="PANTHER" id="PTHR11638">
    <property type="entry name" value="ATP-DEPENDENT CLP PROTEASE"/>
    <property type="match status" value="1"/>
</dbReference>
<dbReference type="GO" id="GO:0005737">
    <property type="term" value="C:cytoplasm"/>
    <property type="evidence" value="ECO:0007669"/>
    <property type="project" value="TreeGrafter"/>
</dbReference>
<dbReference type="GO" id="GO:0006508">
    <property type="term" value="P:proteolysis"/>
    <property type="evidence" value="ECO:0007669"/>
    <property type="project" value="UniProtKB-KW"/>
</dbReference>
<protein>
    <submittedName>
        <fullName evidence="6">ATP-dependent Clp protease ATP-binding subunit</fullName>
    </submittedName>
</protein>
<dbReference type="InterPro" id="IPR027417">
    <property type="entry name" value="P-loop_NTPase"/>
</dbReference>
<evidence type="ECO:0000256" key="1">
    <source>
        <dbReference type="ARBA" id="ARBA00022741"/>
    </source>
</evidence>
<evidence type="ECO:0000259" key="5">
    <source>
        <dbReference type="SMART" id="SM01086"/>
    </source>
</evidence>
<evidence type="ECO:0000256" key="2">
    <source>
        <dbReference type="ARBA" id="ARBA00022840"/>
    </source>
</evidence>
<accession>A0A5M6HSU0</accession>
<dbReference type="Pfam" id="PF10431">
    <property type="entry name" value="ClpB_D2-small"/>
    <property type="match status" value="1"/>
</dbReference>
<dbReference type="AlphaFoldDB" id="A0A5M6HSU0"/>
<dbReference type="GO" id="GO:0016887">
    <property type="term" value="F:ATP hydrolysis activity"/>
    <property type="evidence" value="ECO:0007669"/>
    <property type="project" value="InterPro"/>
</dbReference>
<keyword evidence="2 6" id="KW-0067">ATP-binding</keyword>
<dbReference type="Pfam" id="PF07724">
    <property type="entry name" value="AAA_2"/>
    <property type="match status" value="1"/>
</dbReference>
<feature type="domain" description="AAA+ ATPase" evidence="4">
    <location>
        <begin position="338"/>
        <end position="501"/>
    </location>
</feature>
<feature type="domain" description="Clp ATPase C-terminal" evidence="5">
    <location>
        <begin position="520"/>
        <end position="607"/>
    </location>
</feature>
<sequence length="628" mass="68088">MSETRAFERPRWMRDLRRFLPLKPQFVLSGNVRDLQFAEVGADTVAAVPLTSALASELRAAGFAQILAYDPVTGFRVLARPGDSPSAGAGLLAQFGLTAGSDGAAAAGLDLFSETLQRVVGGTAISDGPVAVIADFASRLIVRNDVLTNPEHQAFTRALVLSHQVRPRPHGTPPRPFFNTVVWIVDKEGDLPDWLVVDNPRIRHIPVARPDHRIRRQLASTLLRGLDGAREASPAEFGEALSALVEQTEGLLLVDLSAIIQLGRSEGLSLSRVADAVRRYKVGVTEDPWARIDREKIRRGAAFIQARVKGQDHAATHVLDIVKRAVTGVGAPRRGSRPRGVAFLAGPTGVGKTELAKTLTSLLFGDDTAYIRFDMSEFSAEHSDQRLIGAPPGYVGYDVGGELTNAIREKPFCVVLFDEIEKAHPRILDKFLQILDDGVLTSGRGDRVYFSEALIVFTSNLGIYRLEADGTRVPNILPDDPFPVVQARVRAEIERYFKTVLNRPEILNRIGDNVLVFDFIRAGVAAEILESMAGGILRDVEATQGIEVTLTEEARARLAELSLADLSNGGRGIRNKVEAHLVNPLARALFDAEAEAGERWLVTGLEPDETGVTTLRLSKETGGGAVAA</sequence>
<dbReference type="EMBL" id="VWPL01000025">
    <property type="protein sequence ID" value="KAA5598994.1"/>
    <property type="molecule type" value="Genomic_DNA"/>
</dbReference>
<keyword evidence="3" id="KW-0143">Chaperone</keyword>
<dbReference type="RefSeq" id="WP_150098219.1">
    <property type="nucleotide sequence ID" value="NZ_VWPL01000025.1"/>
</dbReference>
<dbReference type="SMART" id="SM00382">
    <property type="entry name" value="AAA"/>
    <property type="match status" value="1"/>
</dbReference>
<gene>
    <name evidence="6" type="ORF">F1193_12895</name>
</gene>
<dbReference type="Proteomes" id="UP000323886">
    <property type="component" value="Unassembled WGS sequence"/>
</dbReference>